<dbReference type="Proteomes" id="UP001501337">
    <property type="component" value="Unassembled WGS sequence"/>
</dbReference>
<organism evidence="1 2">
    <name type="scientific">Allohahella marinimesophila</name>
    <dbReference type="NCBI Taxonomy" id="1054972"/>
    <lineage>
        <taxon>Bacteria</taxon>
        <taxon>Pseudomonadati</taxon>
        <taxon>Pseudomonadota</taxon>
        <taxon>Gammaproteobacteria</taxon>
        <taxon>Oceanospirillales</taxon>
        <taxon>Hahellaceae</taxon>
        <taxon>Allohahella</taxon>
    </lineage>
</organism>
<proteinExistence type="predicted"/>
<gene>
    <name evidence="1" type="ORF">GCM10022278_15120</name>
</gene>
<comment type="caution">
    <text evidence="1">The sequence shown here is derived from an EMBL/GenBank/DDBJ whole genome shotgun (WGS) entry which is preliminary data.</text>
</comment>
<dbReference type="EMBL" id="BAABBO010000007">
    <property type="protein sequence ID" value="GAA3957579.1"/>
    <property type="molecule type" value="Genomic_DNA"/>
</dbReference>
<keyword evidence="2" id="KW-1185">Reference proteome</keyword>
<name>A0ABP7P1E2_9GAMM</name>
<sequence length="166" mass="18690">MKQAVSVVEADLVKAYKSEVAGVQLFKGLLWLQSTEHQQLCSLLILLEQQTQAGLLDLLQRRQIRAGSLLFSKVGGFSYGFALACLPWKLSLRVLMHSADPYLHLFRRLQAQSAPEDHEFLTYLVAHEEALLSFLQQEINGDSEPAVRQIRGMMRKSVDPQPAKIS</sequence>
<evidence type="ECO:0000313" key="2">
    <source>
        <dbReference type="Proteomes" id="UP001501337"/>
    </source>
</evidence>
<protein>
    <submittedName>
        <fullName evidence="1">Uncharacterized protein</fullName>
    </submittedName>
</protein>
<accession>A0ABP7P1E2</accession>
<evidence type="ECO:0000313" key="1">
    <source>
        <dbReference type="EMBL" id="GAA3957579.1"/>
    </source>
</evidence>
<dbReference type="RefSeq" id="WP_344804923.1">
    <property type="nucleotide sequence ID" value="NZ_BAABBO010000007.1"/>
</dbReference>
<reference evidence="2" key="1">
    <citation type="journal article" date="2019" name="Int. J. Syst. Evol. Microbiol.">
        <title>The Global Catalogue of Microorganisms (GCM) 10K type strain sequencing project: providing services to taxonomists for standard genome sequencing and annotation.</title>
        <authorList>
            <consortium name="The Broad Institute Genomics Platform"/>
            <consortium name="The Broad Institute Genome Sequencing Center for Infectious Disease"/>
            <person name="Wu L."/>
            <person name="Ma J."/>
        </authorList>
    </citation>
    <scope>NUCLEOTIDE SEQUENCE [LARGE SCALE GENOMIC DNA]</scope>
    <source>
        <strain evidence="2">JCM 17555</strain>
    </source>
</reference>